<dbReference type="Proteomes" id="UP000315648">
    <property type="component" value="Unassembled WGS sequence"/>
</dbReference>
<reference evidence="2 3" key="1">
    <citation type="submission" date="2019-07" db="EMBL/GenBank/DDBJ databases">
        <title>Description of 53C-WASEF.</title>
        <authorList>
            <person name="Pitt A."/>
            <person name="Hahn M.W."/>
        </authorList>
    </citation>
    <scope>NUCLEOTIDE SEQUENCE [LARGE SCALE GENOMIC DNA]</scope>
    <source>
        <strain evidence="2 3">53C-WASEF</strain>
    </source>
</reference>
<feature type="transmembrane region" description="Helical" evidence="1">
    <location>
        <begin position="38"/>
        <end position="56"/>
    </location>
</feature>
<gene>
    <name evidence="2" type="ORF">FPL22_11895</name>
</gene>
<protein>
    <submittedName>
        <fullName evidence="2">Uncharacterized protein</fullName>
    </submittedName>
</protein>
<dbReference type="OrthoDB" id="199267at2"/>
<name>A0A556QJJ4_9BACT</name>
<accession>A0A556QJJ4</accession>
<dbReference type="RefSeq" id="WP_144230612.1">
    <property type="nucleotide sequence ID" value="NZ_CBCRVV010000009.1"/>
</dbReference>
<evidence type="ECO:0000256" key="1">
    <source>
        <dbReference type="SAM" id="Phobius"/>
    </source>
</evidence>
<keyword evidence="1" id="KW-1133">Transmembrane helix</keyword>
<comment type="caution">
    <text evidence="2">The sequence shown here is derived from an EMBL/GenBank/DDBJ whole genome shotgun (WGS) entry which is preliminary data.</text>
</comment>
<sequence length="65" mass="7389">MDRTPARYGQFASFMSVQGCNSRRHPDRHDRRLQFQKLTRVATMTGAAIGVTWIALESAKALSFF</sequence>
<keyword evidence="1" id="KW-0812">Transmembrane</keyword>
<keyword evidence="3" id="KW-1185">Reference proteome</keyword>
<dbReference type="EMBL" id="VMBG01000002">
    <property type="protein sequence ID" value="TSJ76816.1"/>
    <property type="molecule type" value="Genomic_DNA"/>
</dbReference>
<organism evidence="2 3">
    <name type="scientific">Rariglobus hedericola</name>
    <dbReference type="NCBI Taxonomy" id="2597822"/>
    <lineage>
        <taxon>Bacteria</taxon>
        <taxon>Pseudomonadati</taxon>
        <taxon>Verrucomicrobiota</taxon>
        <taxon>Opitutia</taxon>
        <taxon>Opitutales</taxon>
        <taxon>Opitutaceae</taxon>
        <taxon>Rariglobus</taxon>
    </lineage>
</organism>
<proteinExistence type="predicted"/>
<evidence type="ECO:0000313" key="3">
    <source>
        <dbReference type="Proteomes" id="UP000315648"/>
    </source>
</evidence>
<evidence type="ECO:0000313" key="2">
    <source>
        <dbReference type="EMBL" id="TSJ76816.1"/>
    </source>
</evidence>
<dbReference type="AlphaFoldDB" id="A0A556QJJ4"/>
<keyword evidence="1" id="KW-0472">Membrane</keyword>
<dbReference type="PROSITE" id="PS51257">
    <property type="entry name" value="PROKAR_LIPOPROTEIN"/>
    <property type="match status" value="1"/>
</dbReference>